<accession>A0A8J3RMS2</accession>
<protein>
    <submittedName>
        <fullName evidence="2">Uncharacterized protein</fullName>
    </submittedName>
</protein>
<keyword evidence="3" id="KW-1185">Reference proteome</keyword>
<name>A0A8J3RMS2_9ACTN</name>
<dbReference type="AlphaFoldDB" id="A0A8J3RMS2"/>
<dbReference type="Proteomes" id="UP000616724">
    <property type="component" value="Unassembled WGS sequence"/>
</dbReference>
<comment type="caution">
    <text evidence="2">The sequence shown here is derived from an EMBL/GenBank/DDBJ whole genome shotgun (WGS) entry which is preliminary data.</text>
</comment>
<feature type="region of interest" description="Disordered" evidence="1">
    <location>
        <begin position="1"/>
        <end position="64"/>
    </location>
</feature>
<evidence type="ECO:0000313" key="2">
    <source>
        <dbReference type="EMBL" id="GIH76479.1"/>
    </source>
</evidence>
<reference evidence="2 3" key="1">
    <citation type="submission" date="2021-01" db="EMBL/GenBank/DDBJ databases">
        <title>Whole genome shotgun sequence of Planobispora longispora NBRC 13918.</title>
        <authorList>
            <person name="Komaki H."/>
            <person name="Tamura T."/>
        </authorList>
    </citation>
    <scope>NUCLEOTIDE SEQUENCE [LARGE SCALE GENOMIC DNA]</scope>
    <source>
        <strain evidence="2 3">NBRC 13918</strain>
    </source>
</reference>
<evidence type="ECO:0000313" key="3">
    <source>
        <dbReference type="Proteomes" id="UP000616724"/>
    </source>
</evidence>
<gene>
    <name evidence="2" type="ORF">Plo01_29080</name>
</gene>
<dbReference type="EMBL" id="BOOH01000021">
    <property type="protein sequence ID" value="GIH76479.1"/>
    <property type="molecule type" value="Genomic_DNA"/>
</dbReference>
<proteinExistence type="predicted"/>
<feature type="compositionally biased region" description="Pro residues" evidence="1">
    <location>
        <begin position="12"/>
        <end position="21"/>
    </location>
</feature>
<sequence length="64" mass="6603">MTETDPENTPDPAVPYEPPAQVPDDREDSAGSDVADGQDPAGPPADVPDDRKAAGRSGMPDQEG</sequence>
<organism evidence="2 3">
    <name type="scientific">Planobispora longispora</name>
    <dbReference type="NCBI Taxonomy" id="28887"/>
    <lineage>
        <taxon>Bacteria</taxon>
        <taxon>Bacillati</taxon>
        <taxon>Actinomycetota</taxon>
        <taxon>Actinomycetes</taxon>
        <taxon>Streptosporangiales</taxon>
        <taxon>Streptosporangiaceae</taxon>
        <taxon>Planobispora</taxon>
    </lineage>
</organism>
<evidence type="ECO:0000256" key="1">
    <source>
        <dbReference type="SAM" id="MobiDB-lite"/>
    </source>
</evidence>
<dbReference type="RefSeq" id="WP_203891085.1">
    <property type="nucleotide sequence ID" value="NZ_BOOH01000021.1"/>
</dbReference>